<dbReference type="GO" id="GO:0005788">
    <property type="term" value="C:endoplasmic reticulum lumen"/>
    <property type="evidence" value="ECO:0007669"/>
    <property type="project" value="TreeGrafter"/>
</dbReference>
<accession>A0A183FSY9</accession>
<reference evidence="2" key="1">
    <citation type="submission" date="2019-09" db="UniProtKB">
        <authorList>
            <consortium name="WormBaseParasite"/>
        </authorList>
    </citation>
    <scope>IDENTIFICATION</scope>
</reference>
<name>A0A183FSY9_HELPZ</name>
<proteinExistence type="predicted"/>
<keyword evidence="1" id="KW-1185">Reference proteome</keyword>
<dbReference type="GO" id="GO:0030968">
    <property type="term" value="P:endoplasmic reticulum unfolded protein response"/>
    <property type="evidence" value="ECO:0007669"/>
    <property type="project" value="InterPro"/>
</dbReference>
<organism evidence="1 2">
    <name type="scientific">Heligmosomoides polygyrus</name>
    <name type="common">Parasitic roundworm</name>
    <dbReference type="NCBI Taxonomy" id="6339"/>
    <lineage>
        <taxon>Eukaryota</taxon>
        <taxon>Metazoa</taxon>
        <taxon>Ecdysozoa</taxon>
        <taxon>Nematoda</taxon>
        <taxon>Chromadorea</taxon>
        <taxon>Rhabditida</taxon>
        <taxon>Rhabditina</taxon>
        <taxon>Rhabditomorpha</taxon>
        <taxon>Strongyloidea</taxon>
        <taxon>Heligmosomidae</taxon>
        <taxon>Heligmosomoides</taxon>
    </lineage>
</organism>
<evidence type="ECO:0000313" key="1">
    <source>
        <dbReference type="Proteomes" id="UP000050761"/>
    </source>
</evidence>
<protein>
    <submittedName>
        <fullName evidence="2">SKICH domain-containing protein</fullName>
    </submittedName>
</protein>
<dbReference type="WBParaSite" id="HPBE_0001113001-mRNA-1">
    <property type="protein sequence ID" value="HPBE_0001113001-mRNA-1"/>
    <property type="gene ID" value="HPBE_0001113001"/>
</dbReference>
<dbReference type="AlphaFoldDB" id="A0A183FSY9"/>
<dbReference type="Proteomes" id="UP000050761">
    <property type="component" value="Unassembled WGS sequence"/>
</dbReference>
<dbReference type="PANTHER" id="PTHR15414">
    <property type="entry name" value="OS-9-RELATED"/>
    <property type="match status" value="1"/>
</dbReference>
<dbReference type="InterPro" id="IPR045149">
    <property type="entry name" value="OS-9-like"/>
</dbReference>
<dbReference type="PANTHER" id="PTHR15414:SF5">
    <property type="entry name" value="PROTEIN OS-9"/>
    <property type="match status" value="1"/>
</dbReference>
<sequence length="163" mass="18007">LSSVTSQNKESILEKILSDLPTIGDEGYVFIKSKTGQVFACKMPKVQQPEKSEATSYNPKYLAELVSASFYVKNSSRITAGGTTNCAEQVCADSIKAVWAVRYECDPQLSTSEAYIHHVEEAASCEYIITVKVGSLCSLSAFMPPNLVRYCTLPFKFQFMMNS</sequence>
<evidence type="ECO:0000313" key="2">
    <source>
        <dbReference type="WBParaSite" id="HPBE_0001113001-mRNA-1"/>
    </source>
</evidence>
<dbReference type="GO" id="GO:0030970">
    <property type="term" value="P:retrograde protein transport, ER to cytosol"/>
    <property type="evidence" value="ECO:0007669"/>
    <property type="project" value="TreeGrafter"/>
</dbReference>